<dbReference type="VEuPathDB" id="FungiDB:MGG_16234"/>
<dbReference type="EMBL" id="CM001231">
    <property type="protein sequence ID" value="EHA57130.1"/>
    <property type="molecule type" value="Genomic_DNA"/>
</dbReference>
<organism evidence="1 2">
    <name type="scientific">Pyricularia oryzae (strain 70-15 / ATCC MYA-4617 / FGSC 8958)</name>
    <name type="common">Rice blast fungus</name>
    <name type="synonym">Magnaporthe oryzae</name>
    <dbReference type="NCBI Taxonomy" id="242507"/>
    <lineage>
        <taxon>Eukaryota</taxon>
        <taxon>Fungi</taxon>
        <taxon>Dikarya</taxon>
        <taxon>Ascomycota</taxon>
        <taxon>Pezizomycotina</taxon>
        <taxon>Sordariomycetes</taxon>
        <taxon>Sordariomycetidae</taxon>
        <taxon>Magnaporthales</taxon>
        <taxon>Pyriculariaceae</taxon>
        <taxon>Pyricularia</taxon>
    </lineage>
</organism>
<reference evidence="1 2" key="1">
    <citation type="journal article" date="2005" name="Nature">
        <title>The genome sequence of the rice blast fungus Magnaporthe grisea.</title>
        <authorList>
            <person name="Dean R.A."/>
            <person name="Talbot N.J."/>
            <person name="Ebbole D.J."/>
            <person name="Farman M.L."/>
            <person name="Mitchell T.K."/>
            <person name="Orbach M.J."/>
            <person name="Thon M."/>
            <person name="Kulkarni R."/>
            <person name="Xu J.R."/>
            <person name="Pan H."/>
            <person name="Read N.D."/>
            <person name="Lee Y.H."/>
            <person name="Carbone I."/>
            <person name="Brown D."/>
            <person name="Oh Y.Y."/>
            <person name="Donofrio N."/>
            <person name="Jeong J.S."/>
            <person name="Soanes D.M."/>
            <person name="Djonovic S."/>
            <person name="Kolomiets E."/>
            <person name="Rehmeyer C."/>
            <person name="Li W."/>
            <person name="Harding M."/>
            <person name="Kim S."/>
            <person name="Lebrun M.H."/>
            <person name="Bohnert H."/>
            <person name="Coughlan S."/>
            <person name="Butler J."/>
            <person name="Calvo S."/>
            <person name="Ma L.J."/>
            <person name="Nicol R."/>
            <person name="Purcell S."/>
            <person name="Nusbaum C."/>
            <person name="Galagan J.E."/>
            <person name="Birren B.W."/>
        </authorList>
    </citation>
    <scope>NUCLEOTIDE SEQUENCE [LARGE SCALE GENOMIC DNA]</scope>
    <source>
        <strain evidence="2">70-15 / ATCC MYA-4617 / FGSC 8958</strain>
    </source>
</reference>
<dbReference type="HOGENOM" id="CLU_2373187_0_0_1"/>
<dbReference type="AlphaFoldDB" id="G4MNX3"/>
<keyword evidence="2" id="KW-1185">Reference proteome</keyword>
<proteinExistence type="predicted"/>
<dbReference type="KEGG" id="mgr:MGG_16234"/>
<reference key="2">
    <citation type="submission" date="2011-05" db="EMBL/GenBank/DDBJ databases">
        <title>The Genome Sequence of Magnaporthe oryzae 70-15.</title>
        <authorList>
            <consortium name="The Broad Institute Genome Sequencing Platform"/>
            <person name="Ma L.-J."/>
            <person name="Dead R."/>
            <person name="Young S.K."/>
            <person name="Zeng Q."/>
            <person name="Gargeya S."/>
            <person name="Fitzgerald M."/>
            <person name="Haas B."/>
            <person name="Abouelleil A."/>
            <person name="Alvarado L."/>
            <person name="Arachchi H.M."/>
            <person name="Berlin A."/>
            <person name="Brown A."/>
            <person name="Chapman S.B."/>
            <person name="Chen Z."/>
            <person name="Dunbar C."/>
            <person name="Freedman E."/>
            <person name="Gearin G."/>
            <person name="Gellesch M."/>
            <person name="Goldberg J."/>
            <person name="Griggs A."/>
            <person name="Gujja S."/>
            <person name="Heiman D."/>
            <person name="Howarth C."/>
            <person name="Larson L."/>
            <person name="Lui A."/>
            <person name="MacDonald P.J.P."/>
            <person name="Mehta T."/>
            <person name="Montmayeur A."/>
            <person name="Murphy C."/>
            <person name="Neiman D."/>
            <person name="Pearson M."/>
            <person name="Priest M."/>
            <person name="Roberts A."/>
            <person name="Saif S."/>
            <person name="Shea T."/>
            <person name="Shenoy N."/>
            <person name="Sisk P."/>
            <person name="Stolte C."/>
            <person name="Sykes S."/>
            <person name="Yandava C."/>
            <person name="Wortman J."/>
            <person name="Nusbaum C."/>
            <person name="Birren B."/>
        </authorList>
    </citation>
    <scope>NUCLEOTIDE SEQUENCE</scope>
    <source>
        <strain>70-15</strain>
    </source>
</reference>
<evidence type="ECO:0000313" key="1">
    <source>
        <dbReference type="EMBL" id="EHA57130.1"/>
    </source>
</evidence>
<name>G4MNX3_PYRO7</name>
<evidence type="ECO:0000313" key="2">
    <source>
        <dbReference type="Proteomes" id="UP000009058"/>
    </source>
</evidence>
<gene>
    <name evidence="1" type="ORF">MGG_16234</name>
</gene>
<dbReference type="Proteomes" id="UP000009058">
    <property type="component" value="Chromosome 1"/>
</dbReference>
<dbReference type="GeneID" id="12985255"/>
<dbReference type="RefSeq" id="XP_003709742.1">
    <property type="nucleotide sequence ID" value="XM_003709694.1"/>
</dbReference>
<accession>G4MNX3</accession>
<protein>
    <submittedName>
        <fullName evidence="1">Uncharacterized protein</fullName>
    </submittedName>
</protein>
<dbReference type="InParanoid" id="G4MNX3"/>
<sequence>MDVASIAVQVRRFGKWPAQPRPKPSEVRSTSCPALAVEDNVVDGTNNILGVANLYFMVCGNFACVNAAPMAFRSNCVFSTLDYIRRLYPVHVHFA</sequence>